<reference evidence="1" key="1">
    <citation type="journal article" date="2021" name="Proc. Natl. Acad. Sci. U.S.A.">
        <title>A Catalog of Tens of Thousands of Viruses from Human Metagenomes Reveals Hidden Associations with Chronic Diseases.</title>
        <authorList>
            <person name="Tisza M.J."/>
            <person name="Buck C.B."/>
        </authorList>
    </citation>
    <scope>NUCLEOTIDE SEQUENCE</scope>
    <source>
        <strain evidence="1">CtfYP22</strain>
    </source>
</reference>
<accession>A0A8S5LIB2</accession>
<evidence type="ECO:0000313" key="1">
    <source>
        <dbReference type="EMBL" id="DAD69813.1"/>
    </source>
</evidence>
<organism evidence="1">
    <name type="scientific">Siphoviridae sp. ctfYP22</name>
    <dbReference type="NCBI Taxonomy" id="2827584"/>
    <lineage>
        <taxon>Viruses</taxon>
        <taxon>Duplodnaviria</taxon>
        <taxon>Heunggongvirae</taxon>
        <taxon>Uroviricota</taxon>
        <taxon>Caudoviricetes</taxon>
    </lineage>
</organism>
<protein>
    <submittedName>
        <fullName evidence="1">Uncharacterized protein</fullName>
    </submittedName>
</protein>
<sequence length="29" mass="3551">MERERTQKAPRSFHNGRRGYHFFNISTKV</sequence>
<dbReference type="EMBL" id="BK015856">
    <property type="protein sequence ID" value="DAD69813.1"/>
    <property type="molecule type" value="Genomic_DNA"/>
</dbReference>
<name>A0A8S5LIB2_9CAUD</name>
<proteinExistence type="predicted"/>